<dbReference type="GO" id="GO:0016301">
    <property type="term" value="F:kinase activity"/>
    <property type="evidence" value="ECO:0007669"/>
    <property type="project" value="UniProtKB-KW"/>
</dbReference>
<dbReference type="EMBL" id="JBHSFZ010000001">
    <property type="protein sequence ID" value="MFC4592651.1"/>
    <property type="molecule type" value="Genomic_DNA"/>
</dbReference>
<keyword evidence="3" id="KW-1185">Reference proteome</keyword>
<comment type="caution">
    <text evidence="2">The sequence shown here is derived from an EMBL/GenBank/DDBJ whole genome shotgun (WGS) entry which is preliminary data.</text>
</comment>
<name>A0ABV9EW24_9SPHN</name>
<keyword evidence="2" id="KW-0808">Transferase</keyword>
<organism evidence="2 3">
    <name type="scientific">Sphingobium tyrosinilyticum</name>
    <dbReference type="NCBI Taxonomy" id="2715436"/>
    <lineage>
        <taxon>Bacteria</taxon>
        <taxon>Pseudomonadati</taxon>
        <taxon>Pseudomonadota</taxon>
        <taxon>Alphaproteobacteria</taxon>
        <taxon>Sphingomonadales</taxon>
        <taxon>Sphingomonadaceae</taxon>
        <taxon>Sphingobium</taxon>
    </lineage>
</organism>
<sequence length="283" mass="31097">MTTLPGDAPGNNGSAIQALEHLVQQALSGLNTSLTIIGLCGAQGSGKSTLARALKERFDRNGVPTALLSIDDLYRTRVEREMLGRASHPLLRTRGVPGTHDIDLGLGIIASLERGEAAPLPRFDKAADDRLPDSAWEEAAPGTRLLLLEGWCVGARPQSEADLASPVNQLEREEDAEGIWRHFVNSALAGSYQALFARIDRLVFLAAPSFDVVLRWRNEQEEELRGRAPSPGVMSGKEIARFIQHYERLTRHMLDDLPRWADMVIELAEDRSVIAIRNRGGLL</sequence>
<dbReference type="InterPro" id="IPR006083">
    <property type="entry name" value="PRK/URK"/>
</dbReference>
<accession>A0ABV9EW24</accession>
<dbReference type="Proteomes" id="UP001595957">
    <property type="component" value="Unassembled WGS sequence"/>
</dbReference>
<reference evidence="3" key="1">
    <citation type="journal article" date="2019" name="Int. J. Syst. Evol. Microbiol.">
        <title>The Global Catalogue of Microorganisms (GCM) 10K type strain sequencing project: providing services to taxonomists for standard genome sequencing and annotation.</title>
        <authorList>
            <consortium name="The Broad Institute Genomics Platform"/>
            <consortium name="The Broad Institute Genome Sequencing Center for Infectious Disease"/>
            <person name="Wu L."/>
            <person name="Ma J."/>
        </authorList>
    </citation>
    <scope>NUCLEOTIDE SEQUENCE [LARGE SCALE GENOMIC DNA]</scope>
    <source>
        <strain evidence="3">NBRC 103632</strain>
    </source>
</reference>
<dbReference type="Gene3D" id="3.40.50.300">
    <property type="entry name" value="P-loop containing nucleotide triphosphate hydrolases"/>
    <property type="match status" value="1"/>
</dbReference>
<protein>
    <submittedName>
        <fullName evidence="2">Kinase</fullName>
    </submittedName>
</protein>
<evidence type="ECO:0000313" key="2">
    <source>
        <dbReference type="EMBL" id="MFC4592651.1"/>
    </source>
</evidence>
<proteinExistence type="predicted"/>
<gene>
    <name evidence="2" type="ORF">ACFO3E_00380</name>
</gene>
<dbReference type="Pfam" id="PF00485">
    <property type="entry name" value="PRK"/>
    <property type="match status" value="1"/>
</dbReference>
<keyword evidence="2" id="KW-0418">Kinase</keyword>
<feature type="domain" description="Phosphoribulokinase/uridine kinase" evidence="1">
    <location>
        <begin position="36"/>
        <end position="150"/>
    </location>
</feature>
<evidence type="ECO:0000259" key="1">
    <source>
        <dbReference type="Pfam" id="PF00485"/>
    </source>
</evidence>
<evidence type="ECO:0000313" key="3">
    <source>
        <dbReference type="Proteomes" id="UP001595957"/>
    </source>
</evidence>
<dbReference type="RefSeq" id="WP_380801689.1">
    <property type="nucleotide sequence ID" value="NZ_JBHSFZ010000001.1"/>
</dbReference>
<dbReference type="InterPro" id="IPR027417">
    <property type="entry name" value="P-loop_NTPase"/>
</dbReference>
<dbReference type="SUPFAM" id="SSF52540">
    <property type="entry name" value="P-loop containing nucleoside triphosphate hydrolases"/>
    <property type="match status" value="1"/>
</dbReference>